<dbReference type="Gene3D" id="1.10.167.10">
    <property type="entry name" value="Regulator of G-protein Signalling 4, domain 2"/>
    <property type="match status" value="1"/>
</dbReference>
<keyword evidence="2" id="KW-1133">Transmembrane helix</keyword>
<feature type="transmembrane region" description="Helical" evidence="2">
    <location>
        <begin position="167"/>
        <end position="187"/>
    </location>
</feature>
<gene>
    <name evidence="3" type="ORF">BC936DRAFT_137022</name>
</gene>
<feature type="transmembrane region" description="Helical" evidence="2">
    <location>
        <begin position="334"/>
        <end position="355"/>
    </location>
</feature>
<reference evidence="3 4" key="1">
    <citation type="journal article" date="2018" name="New Phytol.">
        <title>Phylogenomics of Endogonaceae and evolution of mycorrhizas within Mucoromycota.</title>
        <authorList>
            <person name="Chang Y."/>
            <person name="Desiro A."/>
            <person name="Na H."/>
            <person name="Sandor L."/>
            <person name="Lipzen A."/>
            <person name="Clum A."/>
            <person name="Barry K."/>
            <person name="Grigoriev I.V."/>
            <person name="Martin F.M."/>
            <person name="Stajich J.E."/>
            <person name="Smith M.E."/>
            <person name="Bonito G."/>
            <person name="Spatafora J.W."/>
        </authorList>
    </citation>
    <scope>NUCLEOTIDE SEQUENCE [LARGE SCALE GENOMIC DNA]</scope>
    <source>
        <strain evidence="3 4">GMNB39</strain>
    </source>
</reference>
<dbReference type="EMBL" id="RBNI01010717">
    <property type="protein sequence ID" value="RUP43551.1"/>
    <property type="molecule type" value="Genomic_DNA"/>
</dbReference>
<feature type="region of interest" description="Disordered" evidence="1">
    <location>
        <begin position="708"/>
        <end position="727"/>
    </location>
</feature>
<evidence type="ECO:0000313" key="3">
    <source>
        <dbReference type="EMBL" id="RUP43551.1"/>
    </source>
</evidence>
<organism evidence="3 4">
    <name type="scientific">Jimgerdemannia flammicorona</name>
    <dbReference type="NCBI Taxonomy" id="994334"/>
    <lineage>
        <taxon>Eukaryota</taxon>
        <taxon>Fungi</taxon>
        <taxon>Fungi incertae sedis</taxon>
        <taxon>Mucoromycota</taxon>
        <taxon>Mucoromycotina</taxon>
        <taxon>Endogonomycetes</taxon>
        <taxon>Endogonales</taxon>
        <taxon>Endogonaceae</taxon>
        <taxon>Jimgerdemannia</taxon>
    </lineage>
</organism>
<evidence type="ECO:0000313" key="4">
    <source>
        <dbReference type="Proteomes" id="UP000268093"/>
    </source>
</evidence>
<evidence type="ECO:0008006" key="5">
    <source>
        <dbReference type="Google" id="ProtNLM"/>
    </source>
</evidence>
<dbReference type="SUPFAM" id="SSF48097">
    <property type="entry name" value="Regulator of G-protein signaling, RGS"/>
    <property type="match status" value="1"/>
</dbReference>
<protein>
    <recommendedName>
        <fullName evidence="5">RGS domain-containing protein</fullName>
    </recommendedName>
</protein>
<dbReference type="OrthoDB" id="196547at2759"/>
<feature type="transmembrane region" description="Helical" evidence="2">
    <location>
        <begin position="261"/>
        <end position="280"/>
    </location>
</feature>
<sequence length="770" mass="87434">MSYVGYVEHMGVFSPYPTLAECADLLAEYFPNKPYDVDTECAHARDHIIAARVSLAFSVMNGLFIIITTALFLKQSYQWKNTITLDRRKSDSDSPEHEHEQDRPKYRRKGKRIPTERVVGDKFLFRRLALLKRSVAPTVLAAVGHIIVSTTFALLESFDKVFPCYVVLWASYIGFFCWIYSFVWRALRLRFLIRLHKQRLTVKLSENDDNLPRQGIRNPQPRPTRPEDRALPKADASSLGIVRWRFFPVKENINTYSEKRFLIVFGIILLLLIGFLAVTQHYTTRFALDVTICNWGWEQYLLMLSLSLFVAVVCPISMWLIWGHRDANGIREDIMTTIIGGIPAYVLYFIWLTVFPDGYTPGDSMVRVYWGASKWPVMFMMVSHFTSVVIPMLKSYGIDYKRWGESMREERIKVWCKSAAEDCSANLESNIETTSHHSLKPSLSLTVESLNNALDDPDLFQRLRDFTVKDFCSENSLFLEQYKLLIARVDAFYQLDARHLRTDLDNLKPHNYPYGNLTPFLVSLESIISAPSNPSSPTFSSFSYSTDNIPNLHPKRGPSPIGVSGSQAPNRLVPTPLIHEFVRFYYTFIRGGAPLQVNLEATTLAQIAAAMSPYVDDDSIDMTGIPDSITTIASASSPLAGTVRAGSEDLCRNDNNSRQLWQQALNHSVDTMPARQSMSLKRMSPTSPPYRGQRRTTATSLISNTTTLALSPPETPFGGSQPISPTMREFGNDATDSDGLSVTVFDEARDEVFWDMFFNTWPKFVLSIRS</sequence>
<feature type="region of interest" description="Disordered" evidence="1">
    <location>
        <begin position="87"/>
        <end position="107"/>
    </location>
</feature>
<keyword evidence="2" id="KW-0472">Membrane</keyword>
<comment type="caution">
    <text evidence="3">The sequence shown here is derived from an EMBL/GenBank/DDBJ whole genome shotgun (WGS) entry which is preliminary data.</text>
</comment>
<proteinExistence type="predicted"/>
<feature type="transmembrane region" description="Helical" evidence="2">
    <location>
        <begin position="53"/>
        <end position="73"/>
    </location>
</feature>
<keyword evidence="2" id="KW-0812">Transmembrane</keyword>
<feature type="transmembrane region" description="Helical" evidence="2">
    <location>
        <begin position="135"/>
        <end position="155"/>
    </location>
</feature>
<evidence type="ECO:0000256" key="2">
    <source>
        <dbReference type="SAM" id="Phobius"/>
    </source>
</evidence>
<dbReference type="InterPro" id="IPR044926">
    <property type="entry name" value="RGS_subdomain_2"/>
</dbReference>
<name>A0A433CYA5_9FUNG</name>
<dbReference type="InterPro" id="IPR036305">
    <property type="entry name" value="RGS_sf"/>
</dbReference>
<keyword evidence="4" id="KW-1185">Reference proteome</keyword>
<feature type="transmembrane region" description="Helical" evidence="2">
    <location>
        <begin position="375"/>
        <end position="393"/>
    </location>
</feature>
<feature type="region of interest" description="Disordered" evidence="1">
    <location>
        <begin position="211"/>
        <end position="233"/>
    </location>
</feature>
<feature type="compositionally biased region" description="Basic and acidic residues" evidence="1">
    <location>
        <begin position="87"/>
        <end position="104"/>
    </location>
</feature>
<feature type="transmembrane region" description="Helical" evidence="2">
    <location>
        <begin position="300"/>
        <end position="322"/>
    </location>
</feature>
<accession>A0A433CYA5</accession>
<dbReference type="AlphaFoldDB" id="A0A433CYA5"/>
<evidence type="ECO:0000256" key="1">
    <source>
        <dbReference type="SAM" id="MobiDB-lite"/>
    </source>
</evidence>
<dbReference type="Proteomes" id="UP000268093">
    <property type="component" value="Unassembled WGS sequence"/>
</dbReference>